<dbReference type="InterPro" id="IPR046848">
    <property type="entry name" value="E_motif"/>
</dbReference>
<dbReference type="FunFam" id="1.25.40.10:FF:000073">
    <property type="entry name" value="Pentatricopeptide repeat-containing protein chloroplastic"/>
    <property type="match status" value="2"/>
</dbReference>
<evidence type="ECO:0000313" key="6">
    <source>
        <dbReference type="EMBL" id="CAK9181848.1"/>
    </source>
</evidence>
<dbReference type="Proteomes" id="UP001642360">
    <property type="component" value="Unassembled WGS sequence"/>
</dbReference>
<dbReference type="PANTHER" id="PTHR47926:SF530">
    <property type="entry name" value="DYW DOMAIN-CONTAINING PROTEIN"/>
    <property type="match status" value="1"/>
</dbReference>
<protein>
    <recommendedName>
        <fullName evidence="4">DYW domain-containing protein</fullName>
    </recommendedName>
</protein>
<dbReference type="AlphaFoldDB" id="A0ABC8UEG9"/>
<feature type="repeat" description="PPR" evidence="3">
    <location>
        <begin position="429"/>
        <end position="463"/>
    </location>
</feature>
<dbReference type="FunFam" id="1.25.40.10:FF:000578">
    <property type="entry name" value="Pentatricopeptide repeat-containing protein"/>
    <property type="match status" value="1"/>
</dbReference>
<evidence type="ECO:0000256" key="2">
    <source>
        <dbReference type="ARBA" id="ARBA00022737"/>
    </source>
</evidence>
<dbReference type="InterPro" id="IPR046849">
    <property type="entry name" value="E2_motif"/>
</dbReference>
<feature type="repeat" description="PPR" evidence="3">
    <location>
        <begin position="328"/>
        <end position="362"/>
    </location>
</feature>
<dbReference type="PROSITE" id="PS51375">
    <property type="entry name" value="PPR"/>
    <property type="match status" value="6"/>
</dbReference>
<dbReference type="Pfam" id="PF20431">
    <property type="entry name" value="E_motif"/>
    <property type="match status" value="1"/>
</dbReference>
<dbReference type="Gene3D" id="1.25.40.10">
    <property type="entry name" value="Tetratricopeptide repeat domain"/>
    <property type="match status" value="6"/>
</dbReference>
<evidence type="ECO:0000256" key="3">
    <source>
        <dbReference type="PROSITE-ProRule" id="PRU00708"/>
    </source>
</evidence>
<comment type="similarity">
    <text evidence="1">Belongs to the PPR family. PCMP-H subfamily.</text>
</comment>
<sequence>MKLWRFNSLQKCLYLPFKHFTPFQQFRCTFKLIQSLAKFYPDPEITSNLILTENTNFTPTFISYSKLLSNLCQTKSLSSGFQIHAHITKLGVVGESQLKNHLINLYSKCGVFEYARKLIEESPEPDLVSWSSLISGYAQNGFGEEALLAFREMHLLGIMCNEFTFPSVLKACSIKKDLVLGKQVHGIVVITGFELDVFVANTLVVMYAKCGEFVDSRRLFDEIPERNVVSWNALFSCYTQSDFCGEAITLFQDMVTSGIKPDEFSLSTILNACTGLGDVGQGKKIHGYLMKLGYDSDPFSSNALVDMYAKMRDLGDAIAVFEGIAKPDIVSWNAVISGCALHEYHDRALELLVQMKWSGIEPNMITISSALKACAGLGIQELGRQLHSRLIKFDLLLDPFVSVGLIDMYCKCALIEDAKMVYDSMPEKDLIALNAMISGLSQNGEDLEALSLFTEIYERGMGFNQTTLLAVLNSTASMQAVNVCKQVHALSVKSGLQFDTYILNSLVDSYGKSSNLEDAARIFEECPIADLPSFTSMITAYAQYGQGEEALKLYLKMQYMVLKPDPFVCSSILNACANLSAYEQGKLIHVHILKFGFMSDIFAGNSLINMYAKCGSIDDAGRAFSEVPDRNVVSWSAMIGGLAQHGHGKEALHLFNEMIDDSVFPNNVTLVSVLCACNHAGLVTEAKRYFETMKKLYGIEPMQEHYACMIDILGRAGKLDEAMDLVNKMPFEANASVWGALLGAARIHKNIELGQRAAERLFTLEPEKSGTHVLLANTFASAGLWENVAKVRRLMKDSKVKKEPGMSWIEVKDKVYTFIVGDRSHSRSEEIYAKLVELGDLMNKAGYIPMVEFDLHDVERSEKEVLLSYHSEKLAVAFGLIATPSGVPIRVKKNLRVCVDCHTAFKFICKIVSREIIVRDINRFHHFRDGSCSCGDYW</sequence>
<feature type="repeat" description="PPR" evidence="3">
    <location>
        <begin position="126"/>
        <end position="160"/>
    </location>
</feature>
<keyword evidence="2" id="KW-0677">Repeat</keyword>
<feature type="domain" description="DYW" evidence="4">
    <location>
        <begin position="846"/>
        <end position="938"/>
    </location>
</feature>
<proteinExistence type="inferred from homology"/>
<dbReference type="FunFam" id="1.25.40.10:FF:001100">
    <property type="entry name" value="Pentatricopeptide repeat-containing protein"/>
    <property type="match status" value="1"/>
</dbReference>
<dbReference type="FunFam" id="1.25.40.10:FF:000366">
    <property type="entry name" value="Pentatricopeptide (PPR) repeat-containing protein"/>
    <property type="match status" value="1"/>
</dbReference>
<dbReference type="Pfam" id="PF13041">
    <property type="entry name" value="PPR_2"/>
    <property type="match status" value="4"/>
</dbReference>
<reference evidence="5 7" key="1">
    <citation type="submission" date="2024-02" db="EMBL/GenBank/DDBJ databases">
        <authorList>
            <person name="Vignale AGUSTIN F."/>
            <person name="Sosa J E."/>
            <person name="Modenutti C."/>
        </authorList>
    </citation>
    <scope>NUCLEOTIDE SEQUENCE [LARGE SCALE GENOMIC DNA]</scope>
</reference>
<evidence type="ECO:0000313" key="5">
    <source>
        <dbReference type="EMBL" id="CAK9178066.1"/>
    </source>
</evidence>
<evidence type="ECO:0000313" key="7">
    <source>
        <dbReference type="Proteomes" id="UP001642360"/>
    </source>
</evidence>
<feature type="repeat" description="PPR" evidence="3">
    <location>
        <begin position="530"/>
        <end position="564"/>
    </location>
</feature>
<dbReference type="EMBL" id="CAUOFW020008168">
    <property type="protein sequence ID" value="CAK9181848.1"/>
    <property type="molecule type" value="Genomic_DNA"/>
</dbReference>
<name>A0ABC8UEG9_9AQUA</name>
<dbReference type="NCBIfam" id="TIGR00756">
    <property type="entry name" value="PPR"/>
    <property type="match status" value="6"/>
</dbReference>
<feature type="repeat" description="PPR" evidence="3">
    <location>
        <begin position="227"/>
        <end position="261"/>
    </location>
</feature>
<dbReference type="Pfam" id="PF01535">
    <property type="entry name" value="PPR"/>
    <property type="match status" value="5"/>
</dbReference>
<dbReference type="InterPro" id="IPR002885">
    <property type="entry name" value="PPR_rpt"/>
</dbReference>
<organism evidence="5 7">
    <name type="scientific">Ilex paraguariensis</name>
    <name type="common">yerba mate</name>
    <dbReference type="NCBI Taxonomy" id="185542"/>
    <lineage>
        <taxon>Eukaryota</taxon>
        <taxon>Viridiplantae</taxon>
        <taxon>Streptophyta</taxon>
        <taxon>Embryophyta</taxon>
        <taxon>Tracheophyta</taxon>
        <taxon>Spermatophyta</taxon>
        <taxon>Magnoliopsida</taxon>
        <taxon>eudicotyledons</taxon>
        <taxon>Gunneridae</taxon>
        <taxon>Pentapetalae</taxon>
        <taxon>asterids</taxon>
        <taxon>campanulids</taxon>
        <taxon>Aquifoliales</taxon>
        <taxon>Aquifoliaceae</taxon>
        <taxon>Ilex</taxon>
    </lineage>
</organism>
<feature type="repeat" description="PPR" evidence="3">
    <location>
        <begin position="631"/>
        <end position="665"/>
    </location>
</feature>
<dbReference type="InterPro" id="IPR032867">
    <property type="entry name" value="DYW_dom"/>
</dbReference>
<evidence type="ECO:0000259" key="4">
    <source>
        <dbReference type="Pfam" id="PF14432"/>
    </source>
</evidence>
<dbReference type="Pfam" id="PF20430">
    <property type="entry name" value="Eplus_motif"/>
    <property type="match status" value="1"/>
</dbReference>
<comment type="caution">
    <text evidence="5">The sequence shown here is derived from an EMBL/GenBank/DDBJ whole genome shotgun (WGS) entry which is preliminary data.</text>
</comment>
<accession>A0ABC8UEG9</accession>
<gene>
    <name evidence="5" type="ORF">ILEXP_LOCUS47980</name>
    <name evidence="6" type="ORF">ILEXP_LOCUS51959</name>
</gene>
<dbReference type="FunFam" id="1.25.40.10:FF:000031">
    <property type="entry name" value="Pentatricopeptide repeat-containing protein mitochondrial"/>
    <property type="match status" value="1"/>
</dbReference>
<dbReference type="PANTHER" id="PTHR47926">
    <property type="entry name" value="PENTATRICOPEPTIDE REPEAT-CONTAINING PROTEIN"/>
    <property type="match status" value="1"/>
</dbReference>
<dbReference type="InterPro" id="IPR011990">
    <property type="entry name" value="TPR-like_helical_dom_sf"/>
</dbReference>
<evidence type="ECO:0000256" key="1">
    <source>
        <dbReference type="ARBA" id="ARBA00006643"/>
    </source>
</evidence>
<keyword evidence="7" id="KW-1185">Reference proteome</keyword>
<dbReference type="EMBL" id="CAUOFW020007214">
    <property type="protein sequence ID" value="CAK9178066.1"/>
    <property type="molecule type" value="Genomic_DNA"/>
</dbReference>
<dbReference type="Pfam" id="PF14432">
    <property type="entry name" value="DYW_deaminase"/>
    <property type="match status" value="1"/>
</dbReference>
<dbReference type="InterPro" id="IPR046960">
    <property type="entry name" value="PPR_At4g14850-like_plant"/>
</dbReference>